<keyword evidence="5" id="KW-1185">Reference proteome</keyword>
<dbReference type="Gene3D" id="6.10.140.1340">
    <property type="match status" value="1"/>
</dbReference>
<accession>A0ABQ6IJA8</accession>
<dbReference type="PANTHER" id="PTHR43031:SF1">
    <property type="entry name" value="PYRIDINE NUCLEOTIDE-DISULPHIDE OXIDOREDUCTASE"/>
    <property type="match status" value="1"/>
</dbReference>
<name>A0ABQ6IJA8_9MICO</name>
<reference evidence="3" key="3">
    <citation type="submission" date="2023-02" db="EMBL/GenBank/DDBJ databases">
        <authorList>
            <person name="Sun Q."/>
            <person name="Mori K."/>
        </authorList>
    </citation>
    <scope>NUCLEOTIDE SEQUENCE</scope>
    <source>
        <strain evidence="3">NBRC 113072</strain>
    </source>
</reference>
<evidence type="ECO:0000259" key="2">
    <source>
        <dbReference type="PROSITE" id="PS50206"/>
    </source>
</evidence>
<dbReference type="SUPFAM" id="SSF52821">
    <property type="entry name" value="Rhodanese/Cell cycle control phosphatase"/>
    <property type="match status" value="1"/>
</dbReference>
<dbReference type="PROSITE" id="PS50206">
    <property type="entry name" value="RHODANESE_3"/>
    <property type="match status" value="1"/>
</dbReference>
<dbReference type="Proteomes" id="UP001157126">
    <property type="component" value="Unassembled WGS sequence"/>
</dbReference>
<evidence type="ECO:0000313" key="5">
    <source>
        <dbReference type="Proteomes" id="UP001157126"/>
    </source>
</evidence>
<feature type="domain" description="Rhodanese" evidence="2">
    <location>
        <begin position="50"/>
        <end position="140"/>
    </location>
</feature>
<dbReference type="InterPro" id="IPR001307">
    <property type="entry name" value="Thiosulphate_STrfase_CS"/>
</dbReference>
<dbReference type="Pfam" id="PF00581">
    <property type="entry name" value="Rhodanese"/>
    <property type="match status" value="1"/>
</dbReference>
<protein>
    <submittedName>
        <fullName evidence="3">Sulfurtransferase</fullName>
    </submittedName>
</protein>
<dbReference type="InterPro" id="IPR001763">
    <property type="entry name" value="Rhodanese-like_dom"/>
</dbReference>
<dbReference type="CDD" id="cd00158">
    <property type="entry name" value="RHOD"/>
    <property type="match status" value="1"/>
</dbReference>
<dbReference type="InterPro" id="IPR021309">
    <property type="entry name" value="YgaP-like_TM"/>
</dbReference>
<reference evidence="3" key="1">
    <citation type="journal article" date="2014" name="Int. J. Syst. Evol. Microbiol.">
        <title>Complete genome of a new Firmicutes species belonging to the dominant human colonic microbiota ('Ruminococcus bicirculans') reveals two chromosomes and a selective capacity to utilize plant glucans.</title>
        <authorList>
            <consortium name="NISC Comparative Sequencing Program"/>
            <person name="Wegmann U."/>
            <person name="Louis P."/>
            <person name="Goesmann A."/>
            <person name="Henrissat B."/>
            <person name="Duncan S.H."/>
            <person name="Flint H.J."/>
        </authorList>
    </citation>
    <scope>NUCLEOTIDE SEQUENCE</scope>
    <source>
        <strain evidence="3">NBRC 113072</strain>
    </source>
</reference>
<sequence>MNPDSTMPRPDTATAPSSGGNVEARPGDPQATREMPARIDAPMLREWLDRADRPRIIDVRSAAEFQAAHIPGAYNVPLPLLKEHRDELAGKLDEQVVLVCRTDNRSGQAGELLEAAGLGNLHVLSGGLTAWQQSGGTVNRGESRWDLERQVRLVAGSIVLTGILASTVVPKAKFVSGFVGGGLVFAALTDSCAMGKLLSTLPYNRDREPSVREVVDSLSR</sequence>
<dbReference type="SMART" id="SM00450">
    <property type="entry name" value="RHOD"/>
    <property type="match status" value="1"/>
</dbReference>
<dbReference type="PANTHER" id="PTHR43031">
    <property type="entry name" value="FAD-DEPENDENT OXIDOREDUCTASE"/>
    <property type="match status" value="1"/>
</dbReference>
<dbReference type="InterPro" id="IPR036873">
    <property type="entry name" value="Rhodanese-like_dom_sf"/>
</dbReference>
<reference evidence="5" key="2">
    <citation type="journal article" date="2019" name="Int. J. Syst. Evol. Microbiol.">
        <title>The Global Catalogue of Microorganisms (GCM) 10K type strain sequencing project: providing services to taxonomists for standard genome sequencing and annotation.</title>
        <authorList>
            <consortium name="The Broad Institute Genomics Platform"/>
            <consortium name="The Broad Institute Genome Sequencing Center for Infectious Disease"/>
            <person name="Wu L."/>
            <person name="Ma J."/>
        </authorList>
    </citation>
    <scope>NUCLEOTIDE SEQUENCE [LARGE SCALE GENOMIC DNA]</scope>
    <source>
        <strain evidence="5">NBRC 113072</strain>
    </source>
</reference>
<dbReference type="RefSeq" id="WP_284302093.1">
    <property type="nucleotide sequence ID" value="NZ_BSUO01000001.1"/>
</dbReference>
<dbReference type="EMBL" id="BSUO01000003">
    <property type="protein sequence ID" value="GMA42536.1"/>
    <property type="molecule type" value="Genomic_DNA"/>
</dbReference>
<organism evidence="3 5">
    <name type="scientific">Mobilicoccus caccae</name>
    <dbReference type="NCBI Taxonomy" id="1859295"/>
    <lineage>
        <taxon>Bacteria</taxon>
        <taxon>Bacillati</taxon>
        <taxon>Actinomycetota</taxon>
        <taxon>Actinomycetes</taxon>
        <taxon>Micrococcales</taxon>
        <taxon>Dermatophilaceae</taxon>
        <taxon>Mobilicoccus</taxon>
    </lineage>
</organism>
<dbReference type="Gene3D" id="3.40.250.10">
    <property type="entry name" value="Rhodanese-like domain"/>
    <property type="match status" value="1"/>
</dbReference>
<dbReference type="InterPro" id="IPR050229">
    <property type="entry name" value="GlpE_sulfurtransferase"/>
</dbReference>
<evidence type="ECO:0000313" key="4">
    <source>
        <dbReference type="EMBL" id="GMA42536.1"/>
    </source>
</evidence>
<dbReference type="PROSITE" id="PS00380">
    <property type="entry name" value="RHODANESE_1"/>
    <property type="match status" value="1"/>
</dbReference>
<feature type="region of interest" description="Disordered" evidence="1">
    <location>
        <begin position="1"/>
        <end position="40"/>
    </location>
</feature>
<evidence type="ECO:0000256" key="1">
    <source>
        <dbReference type="SAM" id="MobiDB-lite"/>
    </source>
</evidence>
<evidence type="ECO:0000313" key="3">
    <source>
        <dbReference type="EMBL" id="GMA38003.1"/>
    </source>
</evidence>
<proteinExistence type="predicted"/>
<gene>
    <name evidence="3" type="ORF">GCM10025883_00480</name>
    <name evidence="4" type="ORF">GCM10025883_45810</name>
</gene>
<dbReference type="EMBL" id="BSUO01000001">
    <property type="protein sequence ID" value="GMA38003.1"/>
    <property type="molecule type" value="Genomic_DNA"/>
</dbReference>
<dbReference type="Pfam" id="PF11127">
    <property type="entry name" value="YgaP-like_TM"/>
    <property type="match status" value="1"/>
</dbReference>
<comment type="caution">
    <text evidence="3">The sequence shown here is derived from an EMBL/GenBank/DDBJ whole genome shotgun (WGS) entry which is preliminary data.</text>
</comment>